<dbReference type="CDD" id="cd12912">
    <property type="entry name" value="PDC2_MCP_like"/>
    <property type="match status" value="1"/>
</dbReference>
<dbReference type="Pfam" id="PF00990">
    <property type="entry name" value="GGDEF"/>
    <property type="match status" value="1"/>
</dbReference>
<dbReference type="KEGG" id="pstu:UIB01_14715"/>
<accession>A0A023WV30</accession>
<keyword evidence="7" id="KW-1133">Transmembrane helix</keyword>
<evidence type="ECO:0000256" key="3">
    <source>
        <dbReference type="ARBA" id="ARBA00004651"/>
    </source>
</evidence>
<dbReference type="AlphaFoldDB" id="A0A023WV30"/>
<dbReference type="PANTHER" id="PTHR45138">
    <property type="entry name" value="REGULATORY COMPONENTS OF SENSORY TRANSDUCTION SYSTEM"/>
    <property type="match status" value="1"/>
</dbReference>
<dbReference type="SMART" id="SM00267">
    <property type="entry name" value="GGDEF"/>
    <property type="match status" value="1"/>
</dbReference>
<dbReference type="CDD" id="cd18773">
    <property type="entry name" value="PDC1_HK_sensor"/>
    <property type="match status" value="1"/>
</dbReference>
<dbReference type="PATRIC" id="fig|316.97.peg.2945"/>
<dbReference type="SUPFAM" id="SSF103190">
    <property type="entry name" value="Sensory domain-like"/>
    <property type="match status" value="1"/>
</dbReference>
<dbReference type="InterPro" id="IPR050469">
    <property type="entry name" value="Diguanylate_Cyclase"/>
</dbReference>
<dbReference type="InterPro" id="IPR033479">
    <property type="entry name" value="dCache_1"/>
</dbReference>
<gene>
    <name evidence="11" type="ORF">UIB01_14715</name>
</gene>
<dbReference type="EMBL" id="CP007509">
    <property type="protein sequence ID" value="AHY43664.1"/>
    <property type="molecule type" value="Genomic_DNA"/>
</dbReference>
<dbReference type="SUPFAM" id="SSF55073">
    <property type="entry name" value="Nucleotide cyclase"/>
    <property type="match status" value="1"/>
</dbReference>
<evidence type="ECO:0000313" key="11">
    <source>
        <dbReference type="EMBL" id="AHY43664.1"/>
    </source>
</evidence>
<dbReference type="InterPro" id="IPR000160">
    <property type="entry name" value="GGDEF_dom"/>
</dbReference>
<protein>
    <recommendedName>
        <fullName evidence="4">diguanylate cyclase</fullName>
        <ecNumber evidence="4">2.7.7.65</ecNumber>
    </recommendedName>
</protein>
<comment type="cofactor">
    <cofactor evidence="1">
        <name>Mg(2+)</name>
        <dbReference type="ChEBI" id="CHEBI:18420"/>
    </cofactor>
</comment>
<reference evidence="11 12" key="1">
    <citation type="submission" date="2014-03" db="EMBL/GenBank/DDBJ databases">
        <title>Complete genome sequence of Pseudomonas stutzeri 19SMN4.</title>
        <authorList>
            <person name="Brunet-Galmes I."/>
            <person name="Nogales B."/>
            <person name="Busquets A."/>
            <person name="Pena A."/>
            <person name="Gomila M."/>
            <person name="Garcia-Valdes E."/>
            <person name="Lalucat J."/>
            <person name="Bennasar A."/>
            <person name="Bosch R."/>
        </authorList>
    </citation>
    <scope>NUCLEOTIDE SEQUENCE [LARGE SCALE GENOMIC DNA]</scope>
    <source>
        <strain evidence="11 12">19SMN4</strain>
    </source>
</reference>
<keyword evidence="6" id="KW-0812">Transmembrane</keyword>
<dbReference type="Pfam" id="PF02743">
    <property type="entry name" value="dCache_1"/>
    <property type="match status" value="1"/>
</dbReference>
<keyword evidence="8" id="KW-0472">Membrane</keyword>
<evidence type="ECO:0000256" key="7">
    <source>
        <dbReference type="ARBA" id="ARBA00022989"/>
    </source>
</evidence>
<comment type="subcellular location">
    <subcellularLocation>
        <location evidence="2">Cell inner membrane</location>
    </subcellularLocation>
    <subcellularLocation>
        <location evidence="3">Cell membrane</location>
        <topology evidence="3">Multi-pass membrane protein</topology>
    </subcellularLocation>
</comment>
<comment type="catalytic activity">
    <reaction evidence="9">
        <text>2 GTP = 3',3'-c-di-GMP + 2 diphosphate</text>
        <dbReference type="Rhea" id="RHEA:24898"/>
        <dbReference type="ChEBI" id="CHEBI:33019"/>
        <dbReference type="ChEBI" id="CHEBI:37565"/>
        <dbReference type="ChEBI" id="CHEBI:58805"/>
        <dbReference type="EC" id="2.7.7.65"/>
    </reaction>
</comment>
<dbReference type="InterPro" id="IPR029151">
    <property type="entry name" value="Sensor-like_sf"/>
</dbReference>
<dbReference type="PROSITE" id="PS50887">
    <property type="entry name" value="GGDEF"/>
    <property type="match status" value="1"/>
</dbReference>
<dbReference type="PANTHER" id="PTHR45138:SF9">
    <property type="entry name" value="DIGUANYLATE CYCLASE DGCM-RELATED"/>
    <property type="match status" value="1"/>
</dbReference>
<name>A0A023WV30_STUST</name>
<evidence type="ECO:0000256" key="5">
    <source>
        <dbReference type="ARBA" id="ARBA00022475"/>
    </source>
</evidence>
<dbReference type="GO" id="GO:0005886">
    <property type="term" value="C:plasma membrane"/>
    <property type="evidence" value="ECO:0007669"/>
    <property type="project" value="UniProtKB-SubCell"/>
</dbReference>
<dbReference type="InterPro" id="IPR029787">
    <property type="entry name" value="Nucleotide_cyclase"/>
</dbReference>
<evidence type="ECO:0000256" key="8">
    <source>
        <dbReference type="ARBA" id="ARBA00023136"/>
    </source>
</evidence>
<evidence type="ECO:0000256" key="1">
    <source>
        <dbReference type="ARBA" id="ARBA00001946"/>
    </source>
</evidence>
<dbReference type="NCBIfam" id="TIGR00254">
    <property type="entry name" value="GGDEF"/>
    <property type="match status" value="1"/>
</dbReference>
<dbReference type="CDD" id="cd01949">
    <property type="entry name" value="GGDEF"/>
    <property type="match status" value="1"/>
</dbReference>
<feature type="domain" description="GGDEF" evidence="10">
    <location>
        <begin position="387"/>
        <end position="516"/>
    </location>
</feature>
<dbReference type="Gene3D" id="6.10.340.10">
    <property type="match status" value="1"/>
</dbReference>
<organism evidence="11 12">
    <name type="scientific">Stutzerimonas stutzeri</name>
    <name type="common">Pseudomonas stutzeri</name>
    <dbReference type="NCBI Taxonomy" id="316"/>
    <lineage>
        <taxon>Bacteria</taxon>
        <taxon>Pseudomonadati</taxon>
        <taxon>Pseudomonadota</taxon>
        <taxon>Gammaproteobacteria</taxon>
        <taxon>Pseudomonadales</taxon>
        <taxon>Pseudomonadaceae</taxon>
        <taxon>Stutzerimonas</taxon>
    </lineage>
</organism>
<dbReference type="Gene3D" id="3.30.70.270">
    <property type="match status" value="1"/>
</dbReference>
<dbReference type="FunFam" id="3.30.70.270:FF:000001">
    <property type="entry name" value="Diguanylate cyclase domain protein"/>
    <property type="match status" value="1"/>
</dbReference>
<proteinExistence type="predicted"/>
<dbReference type="EC" id="2.7.7.65" evidence="4"/>
<evidence type="ECO:0000256" key="9">
    <source>
        <dbReference type="ARBA" id="ARBA00034247"/>
    </source>
</evidence>
<dbReference type="OrthoDB" id="9812260at2"/>
<evidence type="ECO:0000256" key="4">
    <source>
        <dbReference type="ARBA" id="ARBA00012528"/>
    </source>
</evidence>
<sequence length="516" mass="56509">MYKLDLQKLTLLLALLAGFLTFGNSFFAGYFTQRDQLFEQTLEANRAYAQKLADITDRFFLNSRRELAYAAESLSTRFDDKAWRDAETARLKLKGDQFSRAVIVSANGQIVSASPESASLVGIKVNSAGATKALSLRVPLITDPYVATDGTYLLAVSHPIFAPDGSYLGFISASLFLRDRNVLHELLGVHYYRDGSYLYVVDTQGNLIFHEEGQRVGQNVSRNAVVQEVLLGHEGSQRVINTQGVDMLAGYAPVKSTGWGIVAQRPTAAITAKLAELARTTLLNAVPFALFSLAVFWWLSRLISAPIRALADTAEHWGAAEAASRISTVNSWYFEVSRLKVAMLAGVSLLQQKMVALEAASMTDPLTGLRNRRGMEFALKQFDLLDQHYAAMTLDIDHFKQVNDQHGHDVGDAVLRFLAEIMKECSRPGDVLCRMGGEEFLMVLPETDAYGASTAAERLLARLRQTASPTGAPITASIGIACSGSFKTRDATFKAADEALYEAKRAGRDRIVVAST</sequence>
<keyword evidence="5" id="KW-1003">Cell membrane</keyword>
<evidence type="ECO:0000313" key="12">
    <source>
        <dbReference type="Proteomes" id="UP000025238"/>
    </source>
</evidence>
<evidence type="ECO:0000259" key="10">
    <source>
        <dbReference type="PROSITE" id="PS50887"/>
    </source>
</evidence>
<dbReference type="Gene3D" id="3.30.450.20">
    <property type="entry name" value="PAS domain"/>
    <property type="match status" value="1"/>
</dbReference>
<evidence type="ECO:0000256" key="6">
    <source>
        <dbReference type="ARBA" id="ARBA00022692"/>
    </source>
</evidence>
<dbReference type="GO" id="GO:0052621">
    <property type="term" value="F:diguanylate cyclase activity"/>
    <property type="evidence" value="ECO:0007669"/>
    <property type="project" value="UniProtKB-EC"/>
</dbReference>
<dbReference type="Proteomes" id="UP000025238">
    <property type="component" value="Chromosome"/>
</dbReference>
<dbReference type="InterPro" id="IPR043128">
    <property type="entry name" value="Rev_trsase/Diguanyl_cyclase"/>
</dbReference>
<evidence type="ECO:0000256" key="2">
    <source>
        <dbReference type="ARBA" id="ARBA00004533"/>
    </source>
</evidence>